<dbReference type="InterPro" id="IPR001915">
    <property type="entry name" value="Peptidase_M48"/>
</dbReference>
<feature type="domain" description="Peptidase M48" evidence="7">
    <location>
        <begin position="38"/>
        <end position="221"/>
    </location>
</feature>
<dbReference type="eggNOG" id="COG0501">
    <property type="taxonomic scope" value="Bacteria"/>
</dbReference>
<evidence type="ECO:0000256" key="2">
    <source>
        <dbReference type="ARBA" id="ARBA00022723"/>
    </source>
</evidence>
<dbReference type="Pfam" id="PF01435">
    <property type="entry name" value="Peptidase_M48"/>
    <property type="match status" value="1"/>
</dbReference>
<dbReference type="GO" id="GO:0016020">
    <property type="term" value="C:membrane"/>
    <property type="evidence" value="ECO:0007669"/>
    <property type="project" value="TreeGrafter"/>
</dbReference>
<comment type="cofactor">
    <cofactor evidence="6">
        <name>Zn(2+)</name>
        <dbReference type="ChEBI" id="CHEBI:29105"/>
    </cofactor>
    <text evidence="6">Binds 1 zinc ion per subunit.</text>
</comment>
<sequence>MLIRLLPLLLLVLYGLAMWHFSTWQLKRQLDGNSRRLRDSKLDPYLDRLAAALEVAEVPVHVYQIAPVNGLAAPDGRVFITEGFMEKYRAGEVTPEELTSVVAHELGHVALGHSRRRMIDFSGQNALRAVLMTVLGRFVPFIGPWIANLITTALAARLSQRDEFEADEFASALLIKAGIGTEPQVSLFRKLDALTKNPGAGVPAWLLTHPKTPKRIAAIEANAQRWSRTAP</sequence>
<keyword evidence="4 6" id="KW-0862">Zinc</keyword>
<evidence type="ECO:0000259" key="7">
    <source>
        <dbReference type="Pfam" id="PF01435"/>
    </source>
</evidence>
<dbReference type="CDD" id="cd07332">
    <property type="entry name" value="M48C_Oma1_like"/>
    <property type="match status" value="1"/>
</dbReference>
<protein>
    <recommendedName>
        <fullName evidence="7">Peptidase M48 domain-containing protein</fullName>
    </recommendedName>
</protein>
<evidence type="ECO:0000256" key="5">
    <source>
        <dbReference type="ARBA" id="ARBA00023049"/>
    </source>
</evidence>
<keyword evidence="1 6" id="KW-0645">Protease</keyword>
<accession>A0A074J2Q4</accession>
<gene>
    <name evidence="8" type="ORF">TP2_09310</name>
</gene>
<keyword evidence="9" id="KW-1185">Reference proteome</keyword>
<comment type="caution">
    <text evidence="8">The sequence shown here is derived from an EMBL/GenBank/DDBJ whole genome shotgun (WGS) entry which is preliminary data.</text>
</comment>
<evidence type="ECO:0000313" key="8">
    <source>
        <dbReference type="EMBL" id="KEO51666.1"/>
    </source>
</evidence>
<organism evidence="8 9">
    <name type="scientific">Thioclava pacifica DSM 10166</name>
    <dbReference type="NCBI Taxonomy" id="1353537"/>
    <lineage>
        <taxon>Bacteria</taxon>
        <taxon>Pseudomonadati</taxon>
        <taxon>Pseudomonadota</taxon>
        <taxon>Alphaproteobacteria</taxon>
        <taxon>Rhodobacterales</taxon>
        <taxon>Paracoccaceae</taxon>
        <taxon>Thioclava</taxon>
    </lineage>
</organism>
<evidence type="ECO:0000256" key="4">
    <source>
        <dbReference type="ARBA" id="ARBA00022833"/>
    </source>
</evidence>
<dbReference type="Gene3D" id="3.30.2010.10">
    <property type="entry name" value="Metalloproteases ('zincins'), catalytic domain"/>
    <property type="match status" value="1"/>
</dbReference>
<keyword evidence="2" id="KW-0479">Metal-binding</keyword>
<dbReference type="EMBL" id="AUND01000034">
    <property type="protein sequence ID" value="KEO51666.1"/>
    <property type="molecule type" value="Genomic_DNA"/>
</dbReference>
<name>A0A074J2Q4_9RHOB</name>
<keyword evidence="5 6" id="KW-0482">Metalloprotease</keyword>
<dbReference type="STRING" id="1353537.TP2_09310"/>
<dbReference type="Proteomes" id="UP000027432">
    <property type="component" value="Unassembled WGS sequence"/>
</dbReference>
<evidence type="ECO:0000256" key="6">
    <source>
        <dbReference type="RuleBase" id="RU003983"/>
    </source>
</evidence>
<evidence type="ECO:0000256" key="1">
    <source>
        <dbReference type="ARBA" id="ARBA00022670"/>
    </source>
</evidence>
<evidence type="ECO:0000313" key="9">
    <source>
        <dbReference type="Proteomes" id="UP000027432"/>
    </source>
</evidence>
<evidence type="ECO:0000256" key="3">
    <source>
        <dbReference type="ARBA" id="ARBA00022801"/>
    </source>
</evidence>
<dbReference type="AlphaFoldDB" id="A0A074J2Q4"/>
<comment type="similarity">
    <text evidence="6">Belongs to the peptidase M48 family.</text>
</comment>
<dbReference type="PANTHER" id="PTHR22726:SF1">
    <property type="entry name" value="METALLOENDOPEPTIDASE OMA1, MITOCHONDRIAL"/>
    <property type="match status" value="1"/>
</dbReference>
<dbReference type="GO" id="GO:0051603">
    <property type="term" value="P:proteolysis involved in protein catabolic process"/>
    <property type="evidence" value="ECO:0007669"/>
    <property type="project" value="TreeGrafter"/>
</dbReference>
<dbReference type="InterPro" id="IPR051156">
    <property type="entry name" value="Mito/Outer_Membr_Metalloprot"/>
</dbReference>
<dbReference type="PANTHER" id="PTHR22726">
    <property type="entry name" value="METALLOENDOPEPTIDASE OMA1"/>
    <property type="match status" value="1"/>
</dbReference>
<proteinExistence type="inferred from homology"/>
<reference evidence="8 9" key="1">
    <citation type="submission" date="2013-07" db="EMBL/GenBank/DDBJ databases">
        <title>Thioclava pacifica DSM 10166 Genome Sequencing.</title>
        <authorList>
            <person name="Lai Q."/>
            <person name="Shao Z."/>
        </authorList>
    </citation>
    <scope>NUCLEOTIDE SEQUENCE [LARGE SCALE GENOMIC DNA]</scope>
    <source>
        <strain evidence="8 9">DSM 10166</strain>
    </source>
</reference>
<dbReference type="GO" id="GO:0004222">
    <property type="term" value="F:metalloendopeptidase activity"/>
    <property type="evidence" value="ECO:0007669"/>
    <property type="project" value="InterPro"/>
</dbReference>
<keyword evidence="3 6" id="KW-0378">Hydrolase</keyword>
<dbReference type="GO" id="GO:0046872">
    <property type="term" value="F:metal ion binding"/>
    <property type="evidence" value="ECO:0007669"/>
    <property type="project" value="UniProtKB-KW"/>
</dbReference>